<evidence type="ECO:0008006" key="4">
    <source>
        <dbReference type="Google" id="ProtNLM"/>
    </source>
</evidence>
<organism evidence="2 3">
    <name type="scientific">Rozella allomycis (strain CSF55)</name>
    <dbReference type="NCBI Taxonomy" id="988480"/>
    <lineage>
        <taxon>Eukaryota</taxon>
        <taxon>Fungi</taxon>
        <taxon>Fungi incertae sedis</taxon>
        <taxon>Cryptomycota</taxon>
        <taxon>Cryptomycota incertae sedis</taxon>
        <taxon>Rozella</taxon>
    </lineage>
</organism>
<feature type="chain" id="PRO_5001704993" description="TNFR-Cys domain-containing protein" evidence="1">
    <location>
        <begin position="23"/>
        <end position="252"/>
    </location>
</feature>
<keyword evidence="1" id="KW-0732">Signal</keyword>
<sequence>MFRKPFFLVSILACTLLAFPTAIPDDPQVPPNCLDVDCKTCTENFVSRVLIRTNKSICIQDSQDGCKDASCSDCEDGFARVARTGFWGCQKIDTSGCTDSKCETCKSGFLKYPEPTQPCKSRLDFAIIVKVGDYCLARDGSYFAPADCYPTTALKFYDNADSMLHLDSKESKKCLGSKRAFLGKLWVGVVDCSDSDAYKYVPKEQKLVDEGSTSFEVDLHPGNDVNFLDWDGGNLHVATSDKTVLQILLNLY</sequence>
<gene>
    <name evidence="2" type="ORF">O9G_006199</name>
</gene>
<evidence type="ECO:0000256" key="1">
    <source>
        <dbReference type="SAM" id="SignalP"/>
    </source>
</evidence>
<dbReference type="Proteomes" id="UP000030755">
    <property type="component" value="Unassembled WGS sequence"/>
</dbReference>
<protein>
    <recommendedName>
        <fullName evidence="4">TNFR-Cys domain-containing protein</fullName>
    </recommendedName>
</protein>
<proteinExistence type="predicted"/>
<name>A0A075B269_ROZAC</name>
<dbReference type="HOGENOM" id="CLU_1103302_0_0_1"/>
<dbReference type="EMBL" id="KE560516">
    <property type="protein sequence ID" value="EPZ36607.1"/>
    <property type="molecule type" value="Genomic_DNA"/>
</dbReference>
<evidence type="ECO:0000313" key="2">
    <source>
        <dbReference type="EMBL" id="EPZ36607.1"/>
    </source>
</evidence>
<evidence type="ECO:0000313" key="3">
    <source>
        <dbReference type="Proteomes" id="UP000030755"/>
    </source>
</evidence>
<feature type="signal peptide" evidence="1">
    <location>
        <begin position="1"/>
        <end position="22"/>
    </location>
</feature>
<accession>A0A075B269</accession>
<keyword evidence="3" id="KW-1185">Reference proteome</keyword>
<dbReference type="AlphaFoldDB" id="A0A075B269"/>
<reference evidence="2 3" key="1">
    <citation type="journal article" date="2013" name="Curr. Biol.">
        <title>Shared signatures of parasitism and phylogenomics unite Cryptomycota and microsporidia.</title>
        <authorList>
            <person name="James T.Y."/>
            <person name="Pelin A."/>
            <person name="Bonen L."/>
            <person name="Ahrendt S."/>
            <person name="Sain D."/>
            <person name="Corradi N."/>
            <person name="Stajich J.E."/>
        </authorList>
    </citation>
    <scope>NUCLEOTIDE SEQUENCE [LARGE SCALE GENOMIC DNA]</scope>
    <source>
        <strain evidence="2 3">CSF55</strain>
    </source>
</reference>